<organism evidence="2 3">
    <name type="scientific">Actinoallomurus iriomotensis</name>
    <dbReference type="NCBI Taxonomy" id="478107"/>
    <lineage>
        <taxon>Bacteria</taxon>
        <taxon>Bacillati</taxon>
        <taxon>Actinomycetota</taxon>
        <taxon>Actinomycetes</taxon>
        <taxon>Streptosporangiales</taxon>
        <taxon>Thermomonosporaceae</taxon>
        <taxon>Actinoallomurus</taxon>
    </lineage>
</organism>
<keyword evidence="1" id="KW-1133">Transmembrane helix</keyword>
<gene>
    <name evidence="2" type="ORF">Airi02_011780</name>
</gene>
<protein>
    <submittedName>
        <fullName evidence="2">Transporter</fullName>
    </submittedName>
</protein>
<keyword evidence="3" id="KW-1185">Reference proteome</keyword>
<evidence type="ECO:0000313" key="2">
    <source>
        <dbReference type="EMBL" id="GLY83248.1"/>
    </source>
</evidence>
<evidence type="ECO:0000256" key="1">
    <source>
        <dbReference type="SAM" id="Phobius"/>
    </source>
</evidence>
<evidence type="ECO:0000313" key="3">
    <source>
        <dbReference type="Proteomes" id="UP001165074"/>
    </source>
</evidence>
<dbReference type="RefSeq" id="WP_285567449.1">
    <property type="nucleotide sequence ID" value="NZ_BSTK01000002.1"/>
</dbReference>
<feature type="transmembrane region" description="Helical" evidence="1">
    <location>
        <begin position="27"/>
        <end position="48"/>
    </location>
</feature>
<accession>A0A9W6RX65</accession>
<feature type="transmembrane region" description="Helical" evidence="1">
    <location>
        <begin position="84"/>
        <end position="107"/>
    </location>
</feature>
<proteinExistence type="predicted"/>
<dbReference type="EMBL" id="BSTK01000002">
    <property type="protein sequence ID" value="GLY83248.1"/>
    <property type="molecule type" value="Genomic_DNA"/>
</dbReference>
<dbReference type="Proteomes" id="UP001165074">
    <property type="component" value="Unassembled WGS sequence"/>
</dbReference>
<sequence length="335" mass="37423">MTTMDMRRGASLPRFGQVWVIWRQHRAATYGLLALLAAYGTTVLVTGLRARSYYDRLGLNACRSFTTGTCQQLGRAFTSSYPPLFLLLFLLVLPAAFGAFVGGPLVARELETGTYRFAWTQGAGRTRWIVTRLLLVGAALFAVTAAYGPLYTWWIAPYEHVLPTGFNNYLRFEFTGVLFPVHTLLAFAIGVVAGVLVRRTVTAVAVTFTGSFTLVFVTVFALRRYYMTPLTTTGAPGAHDWALDTTYRDSAGRSLTGGQAHDLYLRFLHQLPDPNAEVPPGAFRSWLQERHYSLLTSYHPAGRFWPFQFIETGWMVVLTVLLGAVSVWLIRRRTS</sequence>
<dbReference type="AlphaFoldDB" id="A0A9W6RX65"/>
<reference evidence="2" key="1">
    <citation type="submission" date="2023-03" db="EMBL/GenBank/DDBJ databases">
        <title>Actinoallomurus iriomotensis NBRC 103684.</title>
        <authorList>
            <person name="Ichikawa N."/>
            <person name="Sato H."/>
            <person name="Tonouchi N."/>
        </authorList>
    </citation>
    <scope>NUCLEOTIDE SEQUENCE</scope>
    <source>
        <strain evidence="2">NBRC 103684</strain>
    </source>
</reference>
<name>A0A9W6RX65_9ACTN</name>
<comment type="caution">
    <text evidence="2">The sequence shown here is derived from an EMBL/GenBank/DDBJ whole genome shotgun (WGS) entry which is preliminary data.</text>
</comment>
<feature type="transmembrane region" description="Helical" evidence="1">
    <location>
        <begin position="128"/>
        <end position="154"/>
    </location>
</feature>
<keyword evidence="1" id="KW-0472">Membrane</keyword>
<keyword evidence="1" id="KW-0812">Transmembrane</keyword>
<feature type="transmembrane region" description="Helical" evidence="1">
    <location>
        <begin position="312"/>
        <end position="330"/>
    </location>
</feature>
<feature type="transmembrane region" description="Helical" evidence="1">
    <location>
        <begin position="203"/>
        <end position="222"/>
    </location>
</feature>
<feature type="transmembrane region" description="Helical" evidence="1">
    <location>
        <begin position="174"/>
        <end position="196"/>
    </location>
</feature>